<dbReference type="Proteomes" id="UP001499843">
    <property type="component" value="Unassembled WGS sequence"/>
</dbReference>
<organism evidence="1 2">
    <name type="scientific">Nonomuraea monospora</name>
    <dbReference type="NCBI Taxonomy" id="568818"/>
    <lineage>
        <taxon>Bacteria</taxon>
        <taxon>Bacillati</taxon>
        <taxon>Actinomycetota</taxon>
        <taxon>Actinomycetes</taxon>
        <taxon>Streptosporangiales</taxon>
        <taxon>Streptosporangiaceae</taxon>
        <taxon>Nonomuraea</taxon>
    </lineage>
</organism>
<comment type="caution">
    <text evidence="1">The sequence shown here is derived from an EMBL/GenBank/DDBJ whole genome shotgun (WGS) entry which is preliminary data.</text>
</comment>
<name>A0ABN3CEA6_9ACTN</name>
<gene>
    <name evidence="1" type="ORF">GCM10009850_031800</name>
</gene>
<reference evidence="1 2" key="1">
    <citation type="journal article" date="2019" name="Int. J. Syst. Evol. Microbiol.">
        <title>The Global Catalogue of Microorganisms (GCM) 10K type strain sequencing project: providing services to taxonomists for standard genome sequencing and annotation.</title>
        <authorList>
            <consortium name="The Broad Institute Genomics Platform"/>
            <consortium name="The Broad Institute Genome Sequencing Center for Infectious Disease"/>
            <person name="Wu L."/>
            <person name="Ma J."/>
        </authorList>
    </citation>
    <scope>NUCLEOTIDE SEQUENCE [LARGE SCALE GENOMIC DNA]</scope>
    <source>
        <strain evidence="1 2">JCM 16114</strain>
    </source>
</reference>
<keyword evidence="2" id="KW-1185">Reference proteome</keyword>
<sequence length="86" mass="9306">MPLLELGHHGLRQRRLELEPVRVRTEGVRPDGHGPHCGELPGDPLQSGVIGIEHPLSVGVAVAIQRPARDSPCPPSWAPVRELAYA</sequence>
<accession>A0ABN3CEA6</accession>
<dbReference type="EMBL" id="BAAAQX010000007">
    <property type="protein sequence ID" value="GAA2207722.1"/>
    <property type="molecule type" value="Genomic_DNA"/>
</dbReference>
<evidence type="ECO:0000313" key="2">
    <source>
        <dbReference type="Proteomes" id="UP001499843"/>
    </source>
</evidence>
<evidence type="ECO:0000313" key="1">
    <source>
        <dbReference type="EMBL" id="GAA2207722.1"/>
    </source>
</evidence>
<protein>
    <submittedName>
        <fullName evidence="1">Uncharacterized protein</fullName>
    </submittedName>
</protein>
<proteinExistence type="predicted"/>